<evidence type="ECO:0000256" key="3">
    <source>
        <dbReference type="ARBA" id="ARBA00022989"/>
    </source>
</evidence>
<accession>A0ABQ8TBY2</accession>
<reference evidence="7 8" key="1">
    <citation type="journal article" date="2022" name="Allergy">
        <title>Genome assembly and annotation of Periplaneta americana reveal a comprehensive cockroach allergen profile.</title>
        <authorList>
            <person name="Wang L."/>
            <person name="Xiong Q."/>
            <person name="Saelim N."/>
            <person name="Wang L."/>
            <person name="Nong W."/>
            <person name="Wan A.T."/>
            <person name="Shi M."/>
            <person name="Liu X."/>
            <person name="Cao Q."/>
            <person name="Hui J.H.L."/>
            <person name="Sookrung N."/>
            <person name="Leung T.F."/>
            <person name="Tungtrongchitr A."/>
            <person name="Tsui S.K.W."/>
        </authorList>
    </citation>
    <scope>NUCLEOTIDE SEQUENCE [LARGE SCALE GENOMIC DNA]</scope>
    <source>
        <strain evidence="7">PWHHKU_190912</strain>
    </source>
</reference>
<keyword evidence="8" id="KW-1185">Reference proteome</keyword>
<evidence type="ECO:0000256" key="2">
    <source>
        <dbReference type="ARBA" id="ARBA00022692"/>
    </source>
</evidence>
<feature type="domain" description="Amino acid transporter transmembrane" evidence="6">
    <location>
        <begin position="9"/>
        <end position="93"/>
    </location>
</feature>
<feature type="transmembrane region" description="Helical" evidence="5">
    <location>
        <begin position="12"/>
        <end position="28"/>
    </location>
</feature>
<comment type="caution">
    <text evidence="7">The sequence shown here is derived from an EMBL/GenBank/DDBJ whole genome shotgun (WGS) entry which is preliminary data.</text>
</comment>
<evidence type="ECO:0000256" key="1">
    <source>
        <dbReference type="ARBA" id="ARBA00004370"/>
    </source>
</evidence>
<keyword evidence="4 5" id="KW-0472">Membrane</keyword>
<gene>
    <name evidence="7" type="ORF">ANN_05516</name>
</gene>
<evidence type="ECO:0000256" key="4">
    <source>
        <dbReference type="ARBA" id="ARBA00023136"/>
    </source>
</evidence>
<dbReference type="Proteomes" id="UP001148838">
    <property type="component" value="Unassembled WGS sequence"/>
</dbReference>
<keyword evidence="3 5" id="KW-1133">Transmembrane helix</keyword>
<dbReference type="Pfam" id="PF01490">
    <property type="entry name" value="Aa_trans"/>
    <property type="match status" value="1"/>
</dbReference>
<evidence type="ECO:0000259" key="6">
    <source>
        <dbReference type="Pfam" id="PF01490"/>
    </source>
</evidence>
<feature type="transmembrane region" description="Helical" evidence="5">
    <location>
        <begin position="77"/>
        <end position="101"/>
    </location>
</feature>
<evidence type="ECO:0000256" key="5">
    <source>
        <dbReference type="SAM" id="Phobius"/>
    </source>
</evidence>
<sequence length="102" mass="11502">MEEEGIEKIDIRVYIPMLLVALVPISLVRDLKYLVPFSALANVFILVSFAITLYYMFNQEPNTEGTEMIAPAEKIPLFFATVIFAMEGIGVVSENIIFINIK</sequence>
<organism evidence="7 8">
    <name type="scientific">Periplaneta americana</name>
    <name type="common">American cockroach</name>
    <name type="synonym">Blatta americana</name>
    <dbReference type="NCBI Taxonomy" id="6978"/>
    <lineage>
        <taxon>Eukaryota</taxon>
        <taxon>Metazoa</taxon>
        <taxon>Ecdysozoa</taxon>
        <taxon>Arthropoda</taxon>
        <taxon>Hexapoda</taxon>
        <taxon>Insecta</taxon>
        <taxon>Pterygota</taxon>
        <taxon>Neoptera</taxon>
        <taxon>Polyneoptera</taxon>
        <taxon>Dictyoptera</taxon>
        <taxon>Blattodea</taxon>
        <taxon>Blattoidea</taxon>
        <taxon>Blattidae</taxon>
        <taxon>Blattinae</taxon>
        <taxon>Periplaneta</taxon>
    </lineage>
</organism>
<feature type="transmembrane region" description="Helical" evidence="5">
    <location>
        <begin position="35"/>
        <end position="57"/>
    </location>
</feature>
<keyword evidence="2 5" id="KW-0812">Transmembrane</keyword>
<dbReference type="InterPro" id="IPR013057">
    <property type="entry name" value="AA_transpt_TM"/>
</dbReference>
<comment type="subcellular location">
    <subcellularLocation>
        <location evidence="1">Membrane</location>
    </subcellularLocation>
</comment>
<proteinExistence type="predicted"/>
<evidence type="ECO:0000313" key="8">
    <source>
        <dbReference type="Proteomes" id="UP001148838"/>
    </source>
</evidence>
<evidence type="ECO:0000313" key="7">
    <source>
        <dbReference type="EMBL" id="KAJ4443738.1"/>
    </source>
</evidence>
<protein>
    <recommendedName>
        <fullName evidence="6">Amino acid transporter transmembrane domain-containing protein</fullName>
    </recommendedName>
</protein>
<dbReference type="EMBL" id="JAJSOF020000013">
    <property type="protein sequence ID" value="KAJ4443738.1"/>
    <property type="molecule type" value="Genomic_DNA"/>
</dbReference>
<name>A0ABQ8TBY2_PERAM</name>